<organism evidence="15 17">
    <name type="scientific">Salinicoccus roseus</name>
    <dbReference type="NCBI Taxonomy" id="45670"/>
    <lineage>
        <taxon>Bacteria</taxon>
        <taxon>Bacillati</taxon>
        <taxon>Bacillota</taxon>
        <taxon>Bacilli</taxon>
        <taxon>Bacillales</taxon>
        <taxon>Staphylococcaceae</taxon>
        <taxon>Salinicoccus</taxon>
    </lineage>
</organism>
<keyword evidence="7" id="KW-0547">Nucleotide-binding</keyword>
<gene>
    <name evidence="16" type="ORF">F7P68_0000810</name>
    <name evidence="15" type="ORF">SN16_00795</name>
</gene>
<proteinExistence type="predicted"/>
<dbReference type="Proteomes" id="UP000527860">
    <property type="component" value="Unassembled WGS sequence"/>
</dbReference>
<dbReference type="SMART" id="SM00388">
    <property type="entry name" value="HisKA"/>
    <property type="match status" value="1"/>
</dbReference>
<dbReference type="InterPro" id="IPR036890">
    <property type="entry name" value="HATPase_C_sf"/>
</dbReference>
<dbReference type="GeneID" id="77844078"/>
<dbReference type="Pfam" id="PF02518">
    <property type="entry name" value="HATPase_c"/>
    <property type="match status" value="1"/>
</dbReference>
<dbReference type="PRINTS" id="PR00344">
    <property type="entry name" value="BCTRLSENSOR"/>
</dbReference>
<evidence type="ECO:0000256" key="2">
    <source>
        <dbReference type="ARBA" id="ARBA00004651"/>
    </source>
</evidence>
<evidence type="ECO:0000256" key="7">
    <source>
        <dbReference type="ARBA" id="ARBA00022741"/>
    </source>
</evidence>
<keyword evidence="12" id="KW-0812">Transmembrane</keyword>
<dbReference type="GO" id="GO:0000155">
    <property type="term" value="F:phosphorelay sensor kinase activity"/>
    <property type="evidence" value="ECO:0007669"/>
    <property type="project" value="InterPro"/>
</dbReference>
<evidence type="ECO:0000259" key="13">
    <source>
        <dbReference type="PROSITE" id="PS50109"/>
    </source>
</evidence>
<reference evidence="15 17" key="1">
    <citation type="submission" date="2015-01" db="EMBL/GenBank/DDBJ databases">
        <title>Genome sequences of high lactate-tolerant strain Salinicoccus roseus W12 with industrial interest.</title>
        <authorList>
            <person name="Wang H."/>
            <person name="Yu B."/>
        </authorList>
    </citation>
    <scope>NUCLEOTIDE SEQUENCE [LARGE SCALE GENOMIC DNA]</scope>
    <source>
        <strain evidence="15 17">W12</strain>
    </source>
</reference>
<dbReference type="InterPro" id="IPR003594">
    <property type="entry name" value="HATPase_dom"/>
</dbReference>
<comment type="caution">
    <text evidence="15">The sequence shown here is derived from an EMBL/GenBank/DDBJ whole genome shotgun (WGS) entry which is preliminary data.</text>
</comment>
<keyword evidence="11 12" id="KW-0472">Membrane</keyword>
<evidence type="ECO:0000256" key="3">
    <source>
        <dbReference type="ARBA" id="ARBA00012438"/>
    </source>
</evidence>
<dbReference type="Gene3D" id="3.30.450.20">
    <property type="entry name" value="PAS domain"/>
    <property type="match status" value="1"/>
</dbReference>
<dbReference type="InterPro" id="IPR005467">
    <property type="entry name" value="His_kinase_dom"/>
</dbReference>
<evidence type="ECO:0000256" key="10">
    <source>
        <dbReference type="ARBA" id="ARBA00023012"/>
    </source>
</evidence>
<dbReference type="FunFam" id="3.30.565.10:FF:000006">
    <property type="entry name" value="Sensor histidine kinase WalK"/>
    <property type="match status" value="1"/>
</dbReference>
<dbReference type="SUPFAM" id="SSF55874">
    <property type="entry name" value="ATPase domain of HSP90 chaperone/DNA topoisomerase II/histidine kinase"/>
    <property type="match status" value="1"/>
</dbReference>
<dbReference type="Pfam" id="PF00672">
    <property type="entry name" value="HAMP"/>
    <property type="match status" value="1"/>
</dbReference>
<sequence length="565" mass="64849">MNVINSVVTKLWLTIILIVTTVLIILSIILSLYFRNYVLNSTETLLEEEITRAEEIVLTEHDINDLDSMLLQEDNLILYTDGTMISHESSTDEAIYQRILSGEGEGNTFILEDIYDHDYMVKVSNLSDYFESDTALIKYRDLEDINESMRAVTTIIIGSALVLFLITTSFAFFLITRITRPLISLKNAAFSTAKGNYNKLDVKSRDEIGELTLAFNKMNNDIRSNISEITHERNLREQIFTYMNEGVLYFNSDVELIYSNQKGNELYDLIRVHASESGRFDENIREIAEHREAAIERMEMQNRHLQLSYTPVEEGDIVYGVILLVRDVTEEVDAEKLRSEFIANVSHELKTPMVMLSGYSEALLDDIVTEPEEIKEMIGIIKDESDRMNTMVNELITIARMDSRSDFFNIEENDFGQLLDKLGSRFRHEMLENGIDFSIVREEGDLTFEFDFDKVSQVLTNLLDNAIRYTSQGDRITITAGATERNITIEVADTGTGIRPEHQQRIFERFYKVDESRTRGQHGTGLGLYIVKSIIQRHNGTIDLESTFGEGTSFRITLPKKYTEE</sequence>
<feature type="domain" description="HAMP" evidence="14">
    <location>
        <begin position="176"/>
        <end position="227"/>
    </location>
</feature>
<dbReference type="SUPFAM" id="SSF47384">
    <property type="entry name" value="Homodimeric domain of signal transducing histidine kinase"/>
    <property type="match status" value="1"/>
</dbReference>
<dbReference type="EMBL" id="JXII01000001">
    <property type="protein sequence ID" value="KIH71933.1"/>
    <property type="molecule type" value="Genomic_DNA"/>
</dbReference>
<evidence type="ECO:0000256" key="1">
    <source>
        <dbReference type="ARBA" id="ARBA00000085"/>
    </source>
</evidence>
<dbReference type="GO" id="GO:0004721">
    <property type="term" value="F:phosphoprotein phosphatase activity"/>
    <property type="evidence" value="ECO:0007669"/>
    <property type="project" value="TreeGrafter"/>
</dbReference>
<keyword evidence="18" id="KW-1185">Reference proteome</keyword>
<evidence type="ECO:0000313" key="17">
    <source>
        <dbReference type="Proteomes" id="UP000031546"/>
    </source>
</evidence>
<accession>A0A0C2DPF7</accession>
<reference evidence="16 18" key="4">
    <citation type="submission" date="2022-12" db="EMBL/GenBank/DDBJ databases">
        <title>Genome analysis and biological profiling of marine Salinicoccus roseus MOSEL-ME25.</title>
        <authorList>
            <person name="Mirza F.T."/>
            <person name="Xie Y."/>
            <person name="Shinwari Z.K."/>
        </authorList>
    </citation>
    <scope>NUCLEOTIDE SEQUENCE [LARGE SCALE GENOMIC DNA]</scope>
    <source>
        <strain evidence="16 18">MOSEL-ME25</strain>
    </source>
</reference>
<dbReference type="PROSITE" id="PS50885">
    <property type="entry name" value="HAMP"/>
    <property type="match status" value="1"/>
</dbReference>
<feature type="transmembrane region" description="Helical" evidence="12">
    <location>
        <begin position="12"/>
        <end position="34"/>
    </location>
</feature>
<dbReference type="CDD" id="cd00075">
    <property type="entry name" value="HATPase"/>
    <property type="match status" value="1"/>
</dbReference>
<dbReference type="Gene3D" id="6.10.340.10">
    <property type="match status" value="1"/>
</dbReference>
<dbReference type="RefSeq" id="WP_040104707.1">
    <property type="nucleotide sequence ID" value="NZ_JABEVU030000001.1"/>
</dbReference>
<dbReference type="PROSITE" id="PS50109">
    <property type="entry name" value="HIS_KIN"/>
    <property type="match status" value="1"/>
</dbReference>
<feature type="transmembrane region" description="Helical" evidence="12">
    <location>
        <begin position="151"/>
        <end position="175"/>
    </location>
</feature>
<dbReference type="AlphaFoldDB" id="A0A0C2DPF7"/>
<dbReference type="InterPro" id="IPR004358">
    <property type="entry name" value="Sig_transdc_His_kin-like_C"/>
</dbReference>
<dbReference type="EC" id="2.7.13.3" evidence="3"/>
<dbReference type="InterPro" id="IPR036097">
    <property type="entry name" value="HisK_dim/P_sf"/>
</dbReference>
<dbReference type="InterPro" id="IPR050351">
    <property type="entry name" value="BphY/WalK/GraS-like"/>
</dbReference>
<reference evidence="18" key="2">
    <citation type="submission" date="2020-04" db="EMBL/GenBank/DDBJ databases">
        <title>Genome analysis and biological profiling of marine Cellulosimicrobium funkei MOSEL-ME6.</title>
        <authorList>
            <person name="Tanveer F."/>
            <person name="Xie Y."/>
            <person name="Shinwari Z.K."/>
        </authorList>
    </citation>
    <scope>NUCLEOTIDE SEQUENCE [LARGE SCALE GENOMIC DNA]</scope>
    <source>
        <strain evidence="18">MOSEL-ME25</strain>
    </source>
</reference>
<comment type="catalytic activity">
    <reaction evidence="1">
        <text>ATP + protein L-histidine = ADP + protein N-phospho-L-histidine.</text>
        <dbReference type="EC" id="2.7.13.3"/>
    </reaction>
</comment>
<dbReference type="InterPro" id="IPR003660">
    <property type="entry name" value="HAMP_dom"/>
</dbReference>
<evidence type="ECO:0000313" key="15">
    <source>
        <dbReference type="EMBL" id="KIH71933.1"/>
    </source>
</evidence>
<name>A0A0C2DPF7_9STAP</name>
<evidence type="ECO:0000256" key="11">
    <source>
        <dbReference type="ARBA" id="ARBA00023136"/>
    </source>
</evidence>
<dbReference type="Gene3D" id="3.30.565.10">
    <property type="entry name" value="Histidine kinase-like ATPase, C-terminal domain"/>
    <property type="match status" value="1"/>
</dbReference>
<dbReference type="GO" id="GO:0005524">
    <property type="term" value="F:ATP binding"/>
    <property type="evidence" value="ECO:0007669"/>
    <property type="project" value="UniProtKB-KW"/>
</dbReference>
<dbReference type="Pfam" id="PF00512">
    <property type="entry name" value="HisKA"/>
    <property type="match status" value="1"/>
</dbReference>
<dbReference type="InterPro" id="IPR003661">
    <property type="entry name" value="HisK_dim/P_dom"/>
</dbReference>
<dbReference type="CDD" id="cd00082">
    <property type="entry name" value="HisKA"/>
    <property type="match status" value="1"/>
</dbReference>
<dbReference type="SMART" id="SM00304">
    <property type="entry name" value="HAMP"/>
    <property type="match status" value="1"/>
</dbReference>
<keyword evidence="5" id="KW-0597">Phosphoprotein</keyword>
<evidence type="ECO:0000313" key="18">
    <source>
        <dbReference type="Proteomes" id="UP000527860"/>
    </source>
</evidence>
<keyword evidence="6" id="KW-0808">Transferase</keyword>
<dbReference type="FunFam" id="1.10.287.130:FF:000001">
    <property type="entry name" value="Two-component sensor histidine kinase"/>
    <property type="match status" value="1"/>
</dbReference>
<reference evidence="16" key="3">
    <citation type="submission" date="2020-04" db="EMBL/GenBank/DDBJ databases">
        <authorList>
            <person name="Tanveer F."/>
            <person name="Xie Y."/>
            <person name="Shinwari Z.K."/>
        </authorList>
    </citation>
    <scope>NUCLEOTIDE SEQUENCE</scope>
    <source>
        <strain evidence="16">MOSEL-ME25</strain>
    </source>
</reference>
<dbReference type="CDD" id="cd06225">
    <property type="entry name" value="HAMP"/>
    <property type="match status" value="1"/>
</dbReference>
<dbReference type="OrthoDB" id="9813151at2"/>
<evidence type="ECO:0000256" key="5">
    <source>
        <dbReference type="ARBA" id="ARBA00022553"/>
    </source>
</evidence>
<dbReference type="Proteomes" id="UP000031546">
    <property type="component" value="Unassembled WGS sequence"/>
</dbReference>
<keyword evidence="8" id="KW-0418">Kinase</keyword>
<evidence type="ECO:0000256" key="6">
    <source>
        <dbReference type="ARBA" id="ARBA00022679"/>
    </source>
</evidence>
<dbReference type="STRING" id="45670.SN16_00795"/>
<evidence type="ECO:0000256" key="8">
    <source>
        <dbReference type="ARBA" id="ARBA00022777"/>
    </source>
</evidence>
<evidence type="ECO:0000313" key="16">
    <source>
        <dbReference type="EMBL" id="MDB0579077.1"/>
    </source>
</evidence>
<dbReference type="SUPFAM" id="SSF158472">
    <property type="entry name" value="HAMP domain-like"/>
    <property type="match status" value="1"/>
</dbReference>
<keyword evidence="4" id="KW-1003">Cell membrane</keyword>
<keyword evidence="9 16" id="KW-0067">ATP-binding</keyword>
<dbReference type="PANTHER" id="PTHR45453:SF1">
    <property type="entry name" value="PHOSPHATE REGULON SENSOR PROTEIN PHOR"/>
    <property type="match status" value="1"/>
</dbReference>
<keyword evidence="12" id="KW-1133">Transmembrane helix</keyword>
<keyword evidence="10" id="KW-0902">Two-component regulatory system</keyword>
<evidence type="ECO:0000256" key="12">
    <source>
        <dbReference type="SAM" id="Phobius"/>
    </source>
</evidence>
<dbReference type="Gene3D" id="1.10.287.130">
    <property type="match status" value="1"/>
</dbReference>
<dbReference type="PANTHER" id="PTHR45453">
    <property type="entry name" value="PHOSPHATE REGULON SENSOR PROTEIN PHOR"/>
    <property type="match status" value="1"/>
</dbReference>
<evidence type="ECO:0000256" key="4">
    <source>
        <dbReference type="ARBA" id="ARBA00022475"/>
    </source>
</evidence>
<comment type="subcellular location">
    <subcellularLocation>
        <location evidence="2">Cell membrane</location>
        <topology evidence="2">Multi-pass membrane protein</topology>
    </subcellularLocation>
</comment>
<evidence type="ECO:0000259" key="14">
    <source>
        <dbReference type="PROSITE" id="PS50885"/>
    </source>
</evidence>
<protein>
    <recommendedName>
        <fullName evidence="3">histidine kinase</fullName>
        <ecNumber evidence="3">2.7.13.3</ecNumber>
    </recommendedName>
</protein>
<feature type="domain" description="Histidine kinase" evidence="13">
    <location>
        <begin position="344"/>
        <end position="562"/>
    </location>
</feature>
<dbReference type="GO" id="GO:0016036">
    <property type="term" value="P:cellular response to phosphate starvation"/>
    <property type="evidence" value="ECO:0007669"/>
    <property type="project" value="TreeGrafter"/>
</dbReference>
<dbReference type="SMART" id="SM00387">
    <property type="entry name" value="HATPase_c"/>
    <property type="match status" value="1"/>
</dbReference>
<evidence type="ECO:0000256" key="9">
    <source>
        <dbReference type="ARBA" id="ARBA00022840"/>
    </source>
</evidence>
<dbReference type="EMBL" id="JABEVU030000001">
    <property type="protein sequence ID" value="MDB0579077.1"/>
    <property type="molecule type" value="Genomic_DNA"/>
</dbReference>
<dbReference type="GO" id="GO:0005886">
    <property type="term" value="C:plasma membrane"/>
    <property type="evidence" value="ECO:0007669"/>
    <property type="project" value="UniProtKB-SubCell"/>
</dbReference>